<protein>
    <recommendedName>
        <fullName evidence="1">Methyltransferase domain-containing protein</fullName>
    </recommendedName>
</protein>
<dbReference type="CDD" id="cd02440">
    <property type="entry name" value="AdoMet_MTases"/>
    <property type="match status" value="1"/>
</dbReference>
<reference evidence="2 3" key="1">
    <citation type="submission" date="2017-09" db="EMBL/GenBank/DDBJ databases">
        <title>Depth-based differentiation of microbial function through sediment-hosted aquifers and enrichment of novel symbionts in the deep terrestrial subsurface.</title>
        <authorList>
            <person name="Probst A.J."/>
            <person name="Ladd B."/>
            <person name="Jarett J.K."/>
            <person name="Geller-Mcgrath D.E."/>
            <person name="Sieber C.M."/>
            <person name="Emerson J.B."/>
            <person name="Anantharaman K."/>
            <person name="Thomas B.C."/>
            <person name="Malmstrom R."/>
            <person name="Stieglmeier M."/>
            <person name="Klingl A."/>
            <person name="Woyke T."/>
            <person name="Ryan C.M."/>
            <person name="Banfield J.F."/>
        </authorList>
    </citation>
    <scope>NUCLEOTIDE SEQUENCE [LARGE SCALE GENOMIC DNA]</scope>
    <source>
        <strain evidence="2">CG10_big_fil_rev_8_21_14_0_10_46_23</strain>
    </source>
</reference>
<accession>A0A2H0R4V8</accession>
<dbReference type="InterPro" id="IPR050508">
    <property type="entry name" value="Methyltransf_Superfamily"/>
</dbReference>
<gene>
    <name evidence="2" type="ORF">COV31_02890</name>
</gene>
<evidence type="ECO:0000313" key="3">
    <source>
        <dbReference type="Proteomes" id="UP000230232"/>
    </source>
</evidence>
<dbReference type="PANTHER" id="PTHR42912:SF93">
    <property type="entry name" value="N6-ADENOSINE-METHYLTRANSFERASE TMT1A"/>
    <property type="match status" value="1"/>
</dbReference>
<dbReference type="InterPro" id="IPR025714">
    <property type="entry name" value="Methyltranfer_dom"/>
</dbReference>
<name>A0A2H0R4V8_9BACT</name>
<organism evidence="2 3">
    <name type="scientific">Candidatus Yanofskybacteria bacterium CG10_big_fil_rev_8_21_14_0_10_46_23</name>
    <dbReference type="NCBI Taxonomy" id="1975098"/>
    <lineage>
        <taxon>Bacteria</taxon>
        <taxon>Candidatus Yanofskyibacteriota</taxon>
    </lineage>
</organism>
<comment type="caution">
    <text evidence="2">The sequence shown here is derived from an EMBL/GenBank/DDBJ whole genome shotgun (WGS) entry which is preliminary data.</text>
</comment>
<dbReference type="Gene3D" id="3.40.50.150">
    <property type="entry name" value="Vaccinia Virus protein VP39"/>
    <property type="match status" value="1"/>
</dbReference>
<dbReference type="Pfam" id="PF13847">
    <property type="entry name" value="Methyltransf_31"/>
    <property type="match status" value="1"/>
</dbReference>
<dbReference type="SUPFAM" id="SSF53335">
    <property type="entry name" value="S-adenosyl-L-methionine-dependent methyltransferases"/>
    <property type="match status" value="1"/>
</dbReference>
<proteinExistence type="predicted"/>
<dbReference type="PANTHER" id="PTHR42912">
    <property type="entry name" value="METHYLTRANSFERASE"/>
    <property type="match status" value="1"/>
</dbReference>
<dbReference type="AlphaFoldDB" id="A0A2H0R4V8"/>
<dbReference type="GO" id="GO:0008168">
    <property type="term" value="F:methyltransferase activity"/>
    <property type="evidence" value="ECO:0007669"/>
    <property type="project" value="TreeGrafter"/>
</dbReference>
<feature type="domain" description="Methyltransferase" evidence="1">
    <location>
        <begin position="29"/>
        <end position="141"/>
    </location>
</feature>
<dbReference type="Proteomes" id="UP000230232">
    <property type="component" value="Unassembled WGS sequence"/>
</dbReference>
<evidence type="ECO:0000259" key="1">
    <source>
        <dbReference type="Pfam" id="PF13847"/>
    </source>
</evidence>
<sequence length="192" mass="20533">MNAQLQHRPNLPGSSFLNPADLILDFGLQPGMKVADFGSGSAHFTILLAQTVGEGGQVTAVDILESALDVVRSKANQAGFRNIQTVRSNLEVPNSSGLGEASQDFVLLANILFQSDKKAVIIKEAFRVLKSGGTAVIIDWRVDGAEGVGPDRAFRVDATQMQTIAEEAGFLFKAPIEAGTYHYGLIFSKNGR</sequence>
<evidence type="ECO:0000313" key="2">
    <source>
        <dbReference type="EMBL" id="PIR41064.1"/>
    </source>
</evidence>
<dbReference type="InterPro" id="IPR029063">
    <property type="entry name" value="SAM-dependent_MTases_sf"/>
</dbReference>
<dbReference type="EMBL" id="PCXO01000012">
    <property type="protein sequence ID" value="PIR41064.1"/>
    <property type="molecule type" value="Genomic_DNA"/>
</dbReference>